<dbReference type="InterPro" id="IPR011856">
    <property type="entry name" value="tRNA_endonuc-like_dom_sf"/>
</dbReference>
<reference evidence="1 2" key="1">
    <citation type="submission" date="2020-02" db="EMBL/GenBank/DDBJ databases">
        <title>Albibacoteraceae fam. nov., the first described family within the subdivision 4 Verrucomicrobia.</title>
        <authorList>
            <person name="Xi F."/>
        </authorList>
    </citation>
    <scope>NUCLEOTIDE SEQUENCE [LARGE SCALE GENOMIC DNA]</scope>
    <source>
        <strain evidence="1 2">CK1056</strain>
    </source>
</reference>
<keyword evidence="2" id="KW-1185">Reference proteome</keyword>
<organism evidence="1 2">
    <name type="scientific">Oceanipulchritudo coccoides</name>
    <dbReference type="NCBI Taxonomy" id="2706888"/>
    <lineage>
        <taxon>Bacteria</taxon>
        <taxon>Pseudomonadati</taxon>
        <taxon>Verrucomicrobiota</taxon>
        <taxon>Opitutia</taxon>
        <taxon>Puniceicoccales</taxon>
        <taxon>Oceanipulchritudinaceae</taxon>
        <taxon>Oceanipulchritudo</taxon>
    </lineage>
</organism>
<dbReference type="Pfam" id="PF14072">
    <property type="entry name" value="DndB"/>
    <property type="match status" value="1"/>
</dbReference>
<evidence type="ECO:0000313" key="2">
    <source>
        <dbReference type="Proteomes" id="UP000478417"/>
    </source>
</evidence>
<dbReference type="Proteomes" id="UP000478417">
    <property type="component" value="Unassembled WGS sequence"/>
</dbReference>
<gene>
    <name evidence="1" type="ORF">G0Q06_00735</name>
</gene>
<dbReference type="Gene3D" id="3.40.1350.10">
    <property type="match status" value="1"/>
</dbReference>
<protein>
    <submittedName>
        <fullName evidence="1">DGQHR domain-containing protein</fullName>
    </submittedName>
</protein>
<dbReference type="InterPro" id="IPR017601">
    <property type="entry name" value="DGQHR-contain_dom"/>
</dbReference>
<dbReference type="CDD" id="cd16413">
    <property type="entry name" value="DGQHR_domain"/>
    <property type="match status" value="1"/>
</dbReference>
<dbReference type="RefSeq" id="WP_163961466.1">
    <property type="nucleotide sequence ID" value="NZ_JAAGNX010000001.1"/>
</dbReference>
<evidence type="ECO:0000313" key="1">
    <source>
        <dbReference type="EMBL" id="NDV60969.1"/>
    </source>
</evidence>
<accession>A0A6B2LY40</accession>
<comment type="caution">
    <text evidence="1">The sequence shown here is derived from an EMBL/GenBank/DDBJ whole genome shotgun (WGS) entry which is preliminary data.</text>
</comment>
<proteinExistence type="predicted"/>
<name>A0A6B2LY40_9BACT</name>
<dbReference type="AlphaFoldDB" id="A0A6B2LY40"/>
<dbReference type="EMBL" id="JAAGNX010000001">
    <property type="protein sequence ID" value="NDV60969.1"/>
    <property type="molecule type" value="Genomic_DNA"/>
</dbReference>
<sequence>MPDAEWLKPIVSDSNKLKREAARRRKPHQQDSVAKSVLQAYLDEGWEEDIPLKIKVRIKKPWTHDEKLENFSWYLMYLLGYPEISSGRNFQVKIQRKGAEPFNKQIDVLAKDEETVIVTECKSSARITKKSLQKDIEEFASLQKPISNAIKKHYGNGFKPKIIWLFITHNIAWSKPDRERAAGSNINIITEKELRYYLQIADHLRSAARFQFLAEFLKNQKIPEMDDVKVPAVKGKLGGKTFYSFVSTPKQMLKIAFVNHRSLNDPAGAPSYQRLVSRTRLRQISKFIHGGGFFPTNILVNFTAKSRFEQIAKDEDTNVAFGKLYLPCKYRSAWIIDGQHRLYGFAPLSEKHLNQNIMVVAFEGLKKEEEANLFVTINHEQKSVPKTLLDDLEGELKWGSDKPTERIGAISARLIGYLNNDIGEPLYGRVTQQGIAPTEKTCLTVPALKDGIRKSGLVGEAILKKKEYKPGPLSGTSDFDTLERAREVLNSYFTLLSSSNVKHWESGRQGYLCTNVALQAYLQLLGSIISYMESDKGLSARELEPNDLISEVEEYMDPILSWLSSASLLQMEKTFKVVFGSGGPREYYFKLCQMIRETISDFSPEGIEEWTEEQSDELIFEADRKLKELNIHVQKTIFDLLKLKYGTAGEAYWNKGITDKKIKLNAYQKSLDDEDEERLPLENYLDFIEYKKIVENKIHWPIFQPLFDIPEPGEKGYSKNVRWMERLNELRRIPAHATEKRSYKTSDFEYIDFIYEEFMGRLKSVDIESLPSIDA</sequence>
<dbReference type="InterPro" id="IPR017642">
    <property type="entry name" value="DNA_S_mod_DndB"/>
</dbReference>
<dbReference type="NCBIfam" id="TIGR03187">
    <property type="entry name" value="DGQHR"/>
    <property type="match status" value="1"/>
</dbReference>
<dbReference type="GO" id="GO:0003676">
    <property type="term" value="F:nucleic acid binding"/>
    <property type="evidence" value="ECO:0007669"/>
    <property type="project" value="InterPro"/>
</dbReference>